<organism evidence="6">
    <name type="scientific">invertebrate metagenome</name>
    <dbReference type="NCBI Taxonomy" id="1711999"/>
    <lineage>
        <taxon>unclassified sequences</taxon>
        <taxon>metagenomes</taxon>
        <taxon>organismal metagenomes</taxon>
    </lineage>
</organism>
<evidence type="ECO:0000256" key="2">
    <source>
        <dbReference type="ARBA" id="ARBA00022692"/>
    </source>
</evidence>
<evidence type="ECO:0000313" key="6">
    <source>
        <dbReference type="EMBL" id="VBB68720.1"/>
    </source>
</evidence>
<sequence length="267" mass="29679">MPQSPDNDPEQHRMPLIEHLLELRQRLLFTVASFLIAFVGCFYLAGDIYSFLVRPLAVVMEAHGGSQRMIYTAVTEAFVTYLKVAAFSAFVITFPILATQLWLFIAPGLYKHEKKVFLPFLVATPILFLLGAGIVYVFVMPLAWHYLLSFQSSGAETMLPIQLEAKVSEYLDVVMTLMLAFGTCFELPVALTLMAKVGLTSAQGLVAKRQFAIVGVFVAAAILTPPDVISQIGLALPLIGLYELSILSCRWIEGQRAKDQQETKHHR</sequence>
<gene>
    <name evidence="6" type="ORF">RIEGSTA812A_PEG_193</name>
</gene>
<feature type="transmembrane region" description="Helical" evidence="5">
    <location>
        <begin position="117"/>
        <end position="139"/>
    </location>
</feature>
<protein>
    <submittedName>
        <fullName evidence="6">Twin-arginine translocation protein TatC</fullName>
    </submittedName>
</protein>
<dbReference type="PRINTS" id="PR01840">
    <property type="entry name" value="TATCFAMILY"/>
</dbReference>
<dbReference type="GO" id="GO:0043953">
    <property type="term" value="P:protein transport by the Tat complex"/>
    <property type="evidence" value="ECO:0007669"/>
    <property type="project" value="TreeGrafter"/>
</dbReference>
<dbReference type="GO" id="GO:0009977">
    <property type="term" value="F:proton motive force dependent protein transmembrane transporter activity"/>
    <property type="evidence" value="ECO:0007669"/>
    <property type="project" value="TreeGrafter"/>
</dbReference>
<feature type="transmembrane region" description="Helical" evidence="5">
    <location>
        <begin position="27"/>
        <end position="46"/>
    </location>
</feature>
<evidence type="ECO:0000256" key="1">
    <source>
        <dbReference type="ARBA" id="ARBA00004141"/>
    </source>
</evidence>
<reference evidence="6" key="1">
    <citation type="submission" date="2018-10" db="EMBL/GenBank/DDBJ databases">
        <authorList>
            <person name="Gruber-Vodicka H."/>
            <person name="Jaeckle O."/>
        </authorList>
    </citation>
    <scope>NUCLEOTIDE SEQUENCE</scope>
</reference>
<dbReference type="GO" id="GO:0065002">
    <property type="term" value="P:intracellular protein transmembrane transport"/>
    <property type="evidence" value="ECO:0007669"/>
    <property type="project" value="TreeGrafter"/>
</dbReference>
<feature type="transmembrane region" description="Helical" evidence="5">
    <location>
        <begin position="173"/>
        <end position="194"/>
    </location>
</feature>
<evidence type="ECO:0000256" key="5">
    <source>
        <dbReference type="SAM" id="Phobius"/>
    </source>
</evidence>
<dbReference type="AlphaFoldDB" id="A0A484H5T2"/>
<dbReference type="EMBL" id="LR026963">
    <property type="protein sequence ID" value="VBB68720.1"/>
    <property type="molecule type" value="Genomic_DNA"/>
</dbReference>
<keyword evidence="3 5" id="KW-1133">Transmembrane helix</keyword>
<dbReference type="GO" id="GO:0033281">
    <property type="term" value="C:TAT protein transport complex"/>
    <property type="evidence" value="ECO:0007669"/>
    <property type="project" value="TreeGrafter"/>
</dbReference>
<dbReference type="NCBIfam" id="TIGR00945">
    <property type="entry name" value="tatC"/>
    <property type="match status" value="1"/>
</dbReference>
<feature type="transmembrane region" description="Helical" evidence="5">
    <location>
        <begin position="84"/>
        <end position="105"/>
    </location>
</feature>
<dbReference type="Pfam" id="PF00902">
    <property type="entry name" value="TatC"/>
    <property type="match status" value="1"/>
</dbReference>
<keyword evidence="2 5" id="KW-0812">Transmembrane</keyword>
<dbReference type="InterPro" id="IPR002033">
    <property type="entry name" value="TatC"/>
</dbReference>
<dbReference type="HAMAP" id="MF_00902">
    <property type="entry name" value="TatC"/>
    <property type="match status" value="1"/>
</dbReference>
<evidence type="ECO:0000256" key="4">
    <source>
        <dbReference type="ARBA" id="ARBA00023136"/>
    </source>
</evidence>
<accession>A0A484H5T2</accession>
<proteinExistence type="inferred from homology"/>
<dbReference type="PANTHER" id="PTHR30371">
    <property type="entry name" value="SEC-INDEPENDENT PROTEIN TRANSLOCASE PROTEIN TATC"/>
    <property type="match status" value="1"/>
</dbReference>
<feature type="transmembrane region" description="Helical" evidence="5">
    <location>
        <begin position="206"/>
        <end position="223"/>
    </location>
</feature>
<evidence type="ECO:0000256" key="3">
    <source>
        <dbReference type="ARBA" id="ARBA00022989"/>
    </source>
</evidence>
<name>A0A484H5T2_9ZZZZ</name>
<dbReference type="PANTHER" id="PTHR30371:SF0">
    <property type="entry name" value="SEC-INDEPENDENT PROTEIN TRANSLOCASE PROTEIN TATC, CHLOROPLASTIC-RELATED"/>
    <property type="match status" value="1"/>
</dbReference>
<comment type="subcellular location">
    <subcellularLocation>
        <location evidence="1">Membrane</location>
        <topology evidence="1">Multi-pass membrane protein</topology>
    </subcellularLocation>
</comment>
<keyword evidence="4 5" id="KW-0472">Membrane</keyword>